<dbReference type="InterPro" id="IPR006379">
    <property type="entry name" value="HAD-SF_hydro_IIB"/>
</dbReference>
<dbReference type="Proteomes" id="UP000501316">
    <property type="component" value="Chromosome"/>
</dbReference>
<dbReference type="PROSITE" id="PS01229">
    <property type="entry name" value="COF_2"/>
    <property type="match status" value="1"/>
</dbReference>
<dbReference type="Gene3D" id="3.30.1240.10">
    <property type="match status" value="1"/>
</dbReference>
<gene>
    <name evidence="1" type="ORF">GJQ69_03645</name>
</gene>
<dbReference type="InterPro" id="IPR023214">
    <property type="entry name" value="HAD_sf"/>
</dbReference>
<dbReference type="KEGG" id="clf:GJQ69_03645"/>
<dbReference type="PANTHER" id="PTHR10000:SF25">
    <property type="entry name" value="PHOSPHATASE YKRA-RELATED"/>
    <property type="match status" value="1"/>
</dbReference>
<evidence type="ECO:0000313" key="2">
    <source>
        <dbReference type="Proteomes" id="UP000501316"/>
    </source>
</evidence>
<proteinExistence type="predicted"/>
<evidence type="ECO:0000313" key="1">
    <source>
        <dbReference type="EMBL" id="QKN23648.1"/>
    </source>
</evidence>
<accession>A0A859DPA5</accession>
<dbReference type="SUPFAM" id="SSF56784">
    <property type="entry name" value="HAD-like"/>
    <property type="match status" value="1"/>
</dbReference>
<dbReference type="Pfam" id="PF08282">
    <property type="entry name" value="Hydrolase_3"/>
    <property type="match status" value="1"/>
</dbReference>
<reference evidence="1 2" key="1">
    <citation type="submission" date="2019-11" db="EMBL/GenBank/DDBJ databases">
        <authorList>
            <person name="Ren C."/>
            <person name="Wang H."/>
            <person name="Xu Y."/>
        </authorList>
    </citation>
    <scope>NUCLEOTIDE SEQUENCE [LARGE SCALE GENOMIC DNA]</scope>
    <source>
        <strain evidence="1 2">LBM 19010</strain>
    </source>
</reference>
<dbReference type="SFLD" id="SFLDG01140">
    <property type="entry name" value="C2.B:_Phosphomannomutase_and_P"/>
    <property type="match status" value="1"/>
</dbReference>
<protein>
    <submittedName>
        <fullName evidence="1">HAD-IIB family hydrolase</fullName>
    </submittedName>
</protein>
<dbReference type="EMBL" id="CP046051">
    <property type="protein sequence ID" value="QKN23648.1"/>
    <property type="molecule type" value="Genomic_DNA"/>
</dbReference>
<name>A0A859DPA5_9FIRM</name>
<dbReference type="NCBIfam" id="TIGR01484">
    <property type="entry name" value="HAD-SF-IIB"/>
    <property type="match status" value="1"/>
</dbReference>
<dbReference type="Gene3D" id="3.40.50.1000">
    <property type="entry name" value="HAD superfamily/HAD-like"/>
    <property type="match status" value="1"/>
</dbReference>
<dbReference type="GO" id="GO:0000287">
    <property type="term" value="F:magnesium ion binding"/>
    <property type="evidence" value="ECO:0007669"/>
    <property type="project" value="TreeGrafter"/>
</dbReference>
<keyword evidence="1" id="KW-0378">Hydrolase</keyword>
<organism evidence="1 2">
    <name type="scientific">Caproicibacterium lactatifermentans</name>
    <dbReference type="NCBI Taxonomy" id="2666138"/>
    <lineage>
        <taxon>Bacteria</taxon>
        <taxon>Bacillati</taxon>
        <taxon>Bacillota</taxon>
        <taxon>Clostridia</taxon>
        <taxon>Eubacteriales</taxon>
        <taxon>Oscillospiraceae</taxon>
        <taxon>Caproicibacterium</taxon>
    </lineage>
</organism>
<dbReference type="AlphaFoldDB" id="A0A859DPA5"/>
<sequence>MNRLLCFDYDMTLLDHATGEVPDSTLRAIDLLRPQWKIVIATGRDMAQPESTYGLTTVHPDAVVEMNGARIRAEGKILYRYYLPQALLQTVILFGRQQKMCISCVKDGIYYTTDSSLLESFVHTCVRKEKIQVRPAEQVFGQPVSALTLVGSEPEARLLEQRFPQVRVPLFGKKRGADIIPRTLSKAEGVRRLLDYYDSDFSSVMFFGDSGNDLELIKAASIGVAMGNAIEPVKRSADYVTSAVGDNGIWNALRHFHLLPAAEKQDEKA</sequence>
<dbReference type="InterPro" id="IPR036412">
    <property type="entry name" value="HAD-like_sf"/>
</dbReference>
<dbReference type="GO" id="GO:0016791">
    <property type="term" value="F:phosphatase activity"/>
    <property type="evidence" value="ECO:0007669"/>
    <property type="project" value="TreeGrafter"/>
</dbReference>
<dbReference type="RefSeq" id="WP_086036009.1">
    <property type="nucleotide sequence ID" value="NZ_CP046051.1"/>
</dbReference>
<dbReference type="GO" id="GO:0005829">
    <property type="term" value="C:cytosol"/>
    <property type="evidence" value="ECO:0007669"/>
    <property type="project" value="TreeGrafter"/>
</dbReference>
<dbReference type="SFLD" id="SFLDS00003">
    <property type="entry name" value="Haloacid_Dehalogenase"/>
    <property type="match status" value="1"/>
</dbReference>
<dbReference type="PANTHER" id="PTHR10000">
    <property type="entry name" value="PHOSPHOSERINE PHOSPHATASE"/>
    <property type="match status" value="1"/>
</dbReference>